<reference evidence="1" key="1">
    <citation type="journal article" date="2016" name="Nature">
        <title>Redefining the invertebrate RNA virosphere.</title>
        <authorList>
            <person name="Shi M."/>
            <person name="Lin X.D."/>
            <person name="Tian J.H."/>
            <person name="Chen L.J."/>
            <person name="Chen X."/>
            <person name="Li C.X."/>
            <person name="Qin X.C."/>
            <person name="Li J."/>
            <person name="Cao J.P."/>
            <person name="Eden J.S."/>
            <person name="Buchmann J."/>
            <person name="Wang W."/>
            <person name="Xu J."/>
            <person name="Holmes E.C."/>
            <person name="Zhang Y.Z."/>
        </authorList>
    </citation>
    <scope>NUCLEOTIDE SEQUENCE [LARGE SCALE GENOMIC DNA]</scope>
    <source>
        <strain evidence="1">BHTSS7258</strain>
    </source>
</reference>
<sequence>MTDGAQLATAIITDLVNNHPEYSKFHPNSPLATNTPISLLSGQKGLKTTMASLTEPSIFLHWDQLPASLTINNPFDFPEADPINPTYVIASTQKIPVDDKMANGLLIIVGSLDALYEVQLFRSVSEGYDFTYPIAKWAAKSPNHNLPSRPSGVETSDIEFYTMKDGDVITFLKDPSIKLRTKIISIYYRSYPSCEEFMSKTYQRRRYRPAGSQALVGLAPSPTELPALLVVCCLAPAYTTTNKLSDQLLRRYSAMNAEDLLPALTAQDFSMAIAALGWDPSMMAPAINAVLMYILAIDKNGKADNEVKTADLMTIADYAKKWHLDVFYTQLYEQMRMVYQNHQSRSILFGANAYPLMAKFIKTFGPRWTSETDKMDSEFKELSDKPYLNVMDKIPESRQVAAIPRIIYIGLQYYAANLQDPTEEANFRLYNIDGVKQHINPIEDVNVCDTVVRLLPRNKLVAVNSLVPHLAADDIINILATETEAFKIALYHLCLTTKTTGKWFTFEQNRIKMKESQKIQASMEAVILAEFERRIAALVAQGSAISDPAQFAAHQRKVEQYRVLCETERLAQISLDTKVVPASSPEFEGLRDEVLKKNKSWWDKVMGPLP</sequence>
<dbReference type="GeneID" id="30762997"/>
<dbReference type="RefSeq" id="YP_009333446.1">
    <property type="nucleotide sequence ID" value="NC_032558.1"/>
</dbReference>
<keyword evidence="2" id="KW-1185">Reference proteome</keyword>
<evidence type="ECO:0000313" key="2">
    <source>
        <dbReference type="Proteomes" id="UP000204201"/>
    </source>
</evidence>
<accession>A0A1L3KMW3</accession>
<dbReference type="OrthoDB" id="33744at10239"/>
<proteinExistence type="predicted"/>
<name>A0A1L3KMW3_9MONO</name>
<dbReference type="Proteomes" id="UP000204201">
    <property type="component" value="Segment"/>
</dbReference>
<dbReference type="EMBL" id="KX884413">
    <property type="protein sequence ID" value="APG78669.1"/>
    <property type="molecule type" value="Genomic_RNA"/>
</dbReference>
<evidence type="ECO:0000313" key="1">
    <source>
        <dbReference type="EMBL" id="APG78669.1"/>
    </source>
</evidence>
<protein>
    <submittedName>
        <fullName evidence="1">Uncharacterized protein</fullName>
    </submittedName>
</protein>
<dbReference type="KEGG" id="vg:30762997"/>
<organism evidence="1">
    <name type="scientific">Beihai rhabdo-like virus 2</name>
    <dbReference type="NCBI Taxonomy" id="1922652"/>
    <lineage>
        <taxon>Viruses</taxon>
        <taxon>Riboviria</taxon>
        <taxon>Orthornavirae</taxon>
        <taxon>Negarnaviricota</taxon>
        <taxon>Haploviricotina</taxon>
        <taxon>Monjiviricetes</taxon>
        <taxon>Mononegavirales</taxon>
        <taxon>Artoviridae</taxon>
        <taxon>Peropuvirus</taxon>
        <taxon>Peropuvirus lignarii</taxon>
    </lineage>
</organism>